<dbReference type="PROSITE" id="PS51194">
    <property type="entry name" value="HELICASE_CTER"/>
    <property type="match status" value="1"/>
</dbReference>
<keyword evidence="8" id="KW-1185">Reference proteome</keyword>
<dbReference type="AlphaFoldDB" id="W7TKC3"/>
<feature type="compositionally biased region" description="Polar residues" evidence="5">
    <location>
        <begin position="178"/>
        <end position="199"/>
    </location>
</feature>
<evidence type="ECO:0000259" key="6">
    <source>
        <dbReference type="PROSITE" id="PS51194"/>
    </source>
</evidence>
<dbReference type="InterPro" id="IPR050079">
    <property type="entry name" value="DEAD_box_RNA_helicase"/>
</dbReference>
<dbReference type="Gene3D" id="3.40.50.300">
    <property type="entry name" value="P-loop containing nucleotide triphosphate hydrolases"/>
    <property type="match status" value="1"/>
</dbReference>
<protein>
    <submittedName>
        <fullName evidence="7">Atp-dependent rna helicase ddx24</fullName>
    </submittedName>
</protein>
<dbReference type="Pfam" id="PF00271">
    <property type="entry name" value="Helicase_C"/>
    <property type="match status" value="1"/>
</dbReference>
<dbReference type="EMBL" id="AZIL01000430">
    <property type="protein sequence ID" value="EWM27530.1"/>
    <property type="molecule type" value="Genomic_DNA"/>
</dbReference>
<feature type="compositionally biased region" description="Acidic residues" evidence="5">
    <location>
        <begin position="89"/>
        <end position="98"/>
    </location>
</feature>
<dbReference type="OrthoDB" id="4310724at2759"/>
<feature type="compositionally biased region" description="Basic residues" evidence="5">
    <location>
        <begin position="141"/>
        <end position="153"/>
    </location>
</feature>
<dbReference type="GO" id="GO:0016787">
    <property type="term" value="F:hydrolase activity"/>
    <property type="evidence" value="ECO:0007669"/>
    <property type="project" value="UniProtKB-KW"/>
</dbReference>
<reference evidence="7 8" key="1">
    <citation type="journal article" date="2014" name="Mol. Plant">
        <title>Chromosome Scale Genome Assembly and Transcriptome Profiling of Nannochloropsis gaditana in Nitrogen Depletion.</title>
        <authorList>
            <person name="Corteggiani Carpinelli E."/>
            <person name="Telatin A."/>
            <person name="Vitulo N."/>
            <person name="Forcato C."/>
            <person name="D'Angelo M."/>
            <person name="Schiavon R."/>
            <person name="Vezzi A."/>
            <person name="Giacometti G.M."/>
            <person name="Morosinotto T."/>
            <person name="Valle G."/>
        </authorList>
    </citation>
    <scope>NUCLEOTIDE SEQUENCE [LARGE SCALE GENOMIC DNA]</scope>
    <source>
        <strain evidence="7 8">B-31</strain>
    </source>
</reference>
<feature type="non-terminal residue" evidence="7">
    <location>
        <position position="1"/>
    </location>
</feature>
<feature type="compositionally biased region" description="Acidic residues" evidence="5">
    <location>
        <begin position="1"/>
        <end position="11"/>
    </location>
</feature>
<sequence>EKEEEEEDLLEPAEVPTRSLEDVVKEARRLGLTGLHGLEEEDKERAGGESSTEGDPEGGRGEEDDGLDGVESGVGGQRRRAQKKRAGEGEEPEVDEPGEGGAGGGASDRAVRLRPLPPPVTRQTLIFSATLIMPEETRGKMGGKKARGPKKGKGPGDVIERIMRDVGMRGKPAVLDLTSGTGESRESGNPASSHSEGQLATTPTFAASLAPSGTPSRPGNTVALPAGLKLCHVKSVGAHKDAYLYYFLRRHPGRTIVFTNSIDQTRRLAQLLSLLRLPARALHAKMQQRARLKSLDCFRAQRQAVLVATDVAARGLDIPLVEHVIHYDMPRSLEVFVHRAGRTARANREGLSFSMVAPRDEKFHDEVCRALFASSPSQRPEHPKEASGGSGAGMLPFPVDLQELNATRERVHLAGKIVGHEQETGRQQATQSWFLKRAREADLDLDEELLNEKEHGTEKERQRSRQMEMDRKRLNELLSQPMVQQRRKFINVADSLQALAQTEECKDAIKAVSQSARPKIRKRTGL</sequence>
<dbReference type="SUPFAM" id="SSF52540">
    <property type="entry name" value="P-loop containing nucleoside triphosphate hydrolases"/>
    <property type="match status" value="1"/>
</dbReference>
<keyword evidence="1" id="KW-0547">Nucleotide-binding</keyword>
<dbReference type="InterPro" id="IPR027417">
    <property type="entry name" value="P-loop_NTPase"/>
</dbReference>
<feature type="region of interest" description="Disordered" evidence="5">
    <location>
        <begin position="136"/>
        <end position="199"/>
    </location>
</feature>
<evidence type="ECO:0000313" key="8">
    <source>
        <dbReference type="Proteomes" id="UP000019335"/>
    </source>
</evidence>
<gene>
    <name evidence="7" type="ORF">Naga_100015g81</name>
</gene>
<dbReference type="SMART" id="SM00490">
    <property type="entry name" value="HELICc"/>
    <property type="match status" value="1"/>
</dbReference>
<proteinExistence type="predicted"/>
<comment type="caution">
    <text evidence="7">The sequence shown here is derived from an EMBL/GenBank/DDBJ whole genome shotgun (WGS) entry which is preliminary data.</text>
</comment>
<evidence type="ECO:0000256" key="4">
    <source>
        <dbReference type="ARBA" id="ARBA00022840"/>
    </source>
</evidence>
<evidence type="ECO:0000313" key="7">
    <source>
        <dbReference type="EMBL" id="EWM27530.1"/>
    </source>
</evidence>
<dbReference type="InterPro" id="IPR001650">
    <property type="entry name" value="Helicase_C-like"/>
</dbReference>
<dbReference type="GO" id="GO:0003724">
    <property type="term" value="F:RNA helicase activity"/>
    <property type="evidence" value="ECO:0007669"/>
    <property type="project" value="TreeGrafter"/>
</dbReference>
<keyword evidence="2" id="KW-0378">Hydrolase</keyword>
<feature type="region of interest" description="Disordered" evidence="5">
    <location>
        <begin position="1"/>
        <end position="117"/>
    </location>
</feature>
<organism evidence="7 8">
    <name type="scientific">Nannochloropsis gaditana</name>
    <dbReference type="NCBI Taxonomy" id="72520"/>
    <lineage>
        <taxon>Eukaryota</taxon>
        <taxon>Sar</taxon>
        <taxon>Stramenopiles</taxon>
        <taxon>Ochrophyta</taxon>
        <taxon>Eustigmatophyceae</taxon>
        <taxon>Eustigmatales</taxon>
        <taxon>Monodopsidaceae</taxon>
        <taxon>Nannochloropsis</taxon>
    </lineage>
</organism>
<evidence type="ECO:0000256" key="2">
    <source>
        <dbReference type="ARBA" id="ARBA00022801"/>
    </source>
</evidence>
<feature type="compositionally biased region" description="Basic and acidic residues" evidence="5">
    <location>
        <begin position="158"/>
        <end position="168"/>
    </location>
</feature>
<keyword evidence="3 7" id="KW-0347">Helicase</keyword>
<keyword evidence="4" id="KW-0067">ATP-binding</keyword>
<accession>W7TKC3</accession>
<feature type="compositionally biased region" description="Acidic residues" evidence="5">
    <location>
        <begin position="52"/>
        <end position="68"/>
    </location>
</feature>
<dbReference type="Proteomes" id="UP000019335">
    <property type="component" value="Chromosome 6"/>
</dbReference>
<name>W7TKC3_9STRA</name>
<feature type="compositionally biased region" description="Basic and acidic residues" evidence="5">
    <location>
        <begin position="19"/>
        <end position="29"/>
    </location>
</feature>
<feature type="region of interest" description="Disordered" evidence="5">
    <location>
        <begin position="372"/>
        <end position="397"/>
    </location>
</feature>
<dbReference type="GO" id="GO:0005524">
    <property type="term" value="F:ATP binding"/>
    <property type="evidence" value="ECO:0007669"/>
    <property type="project" value="UniProtKB-KW"/>
</dbReference>
<dbReference type="PANTHER" id="PTHR47959">
    <property type="entry name" value="ATP-DEPENDENT RNA HELICASE RHLE-RELATED"/>
    <property type="match status" value="1"/>
</dbReference>
<evidence type="ECO:0000256" key="3">
    <source>
        <dbReference type="ARBA" id="ARBA00022806"/>
    </source>
</evidence>
<evidence type="ECO:0000256" key="5">
    <source>
        <dbReference type="SAM" id="MobiDB-lite"/>
    </source>
</evidence>
<evidence type="ECO:0000256" key="1">
    <source>
        <dbReference type="ARBA" id="ARBA00022741"/>
    </source>
</evidence>
<dbReference type="GO" id="GO:0005829">
    <property type="term" value="C:cytosol"/>
    <property type="evidence" value="ECO:0007669"/>
    <property type="project" value="TreeGrafter"/>
</dbReference>
<dbReference type="CDD" id="cd18787">
    <property type="entry name" value="SF2_C_DEAD"/>
    <property type="match status" value="1"/>
</dbReference>
<dbReference type="PANTHER" id="PTHR47959:SF1">
    <property type="entry name" value="ATP-DEPENDENT RNA HELICASE DBPA"/>
    <property type="match status" value="1"/>
</dbReference>
<feature type="domain" description="Helicase C-terminal" evidence="6">
    <location>
        <begin position="243"/>
        <end position="387"/>
    </location>
</feature>